<sequence>MPQSRKKQDNAAALQKRAKHTATVSVPSRDRELPRSQSQEGEERKPSPLYILLVFPILFLVALNSLVTFLYVRALDPLYGSVPVDLHLERVAWAATIAGAFGPAPSLWPSLAVLGVWIASIPFSSYWTALYTGRIDNPAIGSTATHIIVLFPVLYLGVSTVKRITAIFEGYSSGNTNARFMVPVACGTSITGLRLVWPSLIDSYCFGYSGSDILRMIGGVFIALYVFRPTPASTLTRIMKRNGNEPLPPVSSNWFLTRLVVLALSALLWLLRPPLLAHPMTGPYTHPNFPLRILSSVPSVTGIIVVGETLPYDTGVAGTPESHPTSLRYLRASHSILGGFWIGDKVSTRASGGAPLLDSESTPLGDPIFSAFVLQEAVRLIDTTDRAIQPGQEKALFIGLGTGAAVTSFAGQNIDSTVIEIDPAVYNASRQYFGLPDLSSDRVFLNDARTVVAEMRASALQHGVSDADKYDYVVHDCFSGGVVPAHLFTLQFWEDLKTIMNPDGVVAVNFAGRMNSDPARAILATLQTSFGQCRVLHDLPTHQPNMINTFVNLVFFCSPSTKPLPFRSPTEKDYAGSHLRASIFDTLQEREVDMKFIRGDVMGGGNWVLDDTRNRLMDWQKEEAMEHWRTMRRVFPEPLWATY</sequence>
<evidence type="ECO:0000313" key="2">
    <source>
        <dbReference type="Proteomes" id="UP001207468"/>
    </source>
</evidence>
<dbReference type="Proteomes" id="UP001207468">
    <property type="component" value="Unassembled WGS sequence"/>
</dbReference>
<reference evidence="1" key="1">
    <citation type="submission" date="2021-03" db="EMBL/GenBank/DDBJ databases">
        <title>Evolutionary priming and transition to the ectomycorrhizal habit in an iconic lineage of mushroom-forming fungi: is preadaptation a requirement?</title>
        <authorList>
            <consortium name="DOE Joint Genome Institute"/>
            <person name="Looney B.P."/>
            <person name="Miyauchi S."/>
            <person name="Morin E."/>
            <person name="Drula E."/>
            <person name="Courty P.E."/>
            <person name="Chicoki N."/>
            <person name="Fauchery L."/>
            <person name="Kohler A."/>
            <person name="Kuo A."/>
            <person name="LaButti K."/>
            <person name="Pangilinan J."/>
            <person name="Lipzen A."/>
            <person name="Riley R."/>
            <person name="Andreopoulos W."/>
            <person name="He G."/>
            <person name="Johnson J."/>
            <person name="Barry K.W."/>
            <person name="Grigoriev I.V."/>
            <person name="Nagy L."/>
            <person name="Hibbett D."/>
            <person name="Henrissat B."/>
            <person name="Matheny P.B."/>
            <person name="Labbe J."/>
            <person name="Martin A.F."/>
        </authorList>
    </citation>
    <scope>NUCLEOTIDE SEQUENCE</scope>
    <source>
        <strain evidence="1">BPL698</strain>
    </source>
</reference>
<name>A0ACC0UNS8_9AGAM</name>
<dbReference type="EMBL" id="JAGFNK010000002">
    <property type="protein sequence ID" value="KAI9513326.1"/>
    <property type="molecule type" value="Genomic_DNA"/>
</dbReference>
<keyword evidence="2" id="KW-1185">Reference proteome</keyword>
<comment type="caution">
    <text evidence="1">The sequence shown here is derived from an EMBL/GenBank/DDBJ whole genome shotgun (WGS) entry which is preliminary data.</text>
</comment>
<gene>
    <name evidence="1" type="ORF">F5148DRAFT_294350</name>
</gene>
<accession>A0ACC0UNS8</accession>
<organism evidence="1 2">
    <name type="scientific">Russula earlei</name>
    <dbReference type="NCBI Taxonomy" id="71964"/>
    <lineage>
        <taxon>Eukaryota</taxon>
        <taxon>Fungi</taxon>
        <taxon>Dikarya</taxon>
        <taxon>Basidiomycota</taxon>
        <taxon>Agaricomycotina</taxon>
        <taxon>Agaricomycetes</taxon>
        <taxon>Russulales</taxon>
        <taxon>Russulaceae</taxon>
        <taxon>Russula</taxon>
    </lineage>
</organism>
<evidence type="ECO:0000313" key="1">
    <source>
        <dbReference type="EMBL" id="KAI9513326.1"/>
    </source>
</evidence>
<protein>
    <submittedName>
        <fullName evidence="1">Uncharacterized protein</fullName>
    </submittedName>
</protein>
<proteinExistence type="predicted"/>